<dbReference type="Gene3D" id="1.10.10.60">
    <property type="entry name" value="Homeodomain-like"/>
    <property type="match status" value="2"/>
</dbReference>
<keyword evidence="2" id="KW-0238">DNA-binding</keyword>
<keyword evidence="1" id="KW-0805">Transcription regulation</keyword>
<accession>A0A1M5A810</accession>
<dbReference type="SMART" id="SM00342">
    <property type="entry name" value="HTH_ARAC"/>
    <property type="match status" value="1"/>
</dbReference>
<dbReference type="GO" id="GO:0003700">
    <property type="term" value="F:DNA-binding transcription factor activity"/>
    <property type="evidence" value="ECO:0007669"/>
    <property type="project" value="InterPro"/>
</dbReference>
<dbReference type="OrthoDB" id="9816344at2"/>
<reference evidence="5 6" key="1">
    <citation type="submission" date="2016-11" db="EMBL/GenBank/DDBJ databases">
        <authorList>
            <person name="Jaros S."/>
            <person name="Januszkiewicz K."/>
            <person name="Wedrychowicz H."/>
        </authorList>
    </citation>
    <scope>NUCLEOTIDE SEQUENCE [LARGE SCALE GENOMIC DNA]</scope>
    <source>
        <strain evidence="5 6">DSM 44666</strain>
    </source>
</reference>
<evidence type="ECO:0000259" key="4">
    <source>
        <dbReference type="PROSITE" id="PS01124"/>
    </source>
</evidence>
<dbReference type="AlphaFoldDB" id="A0A1M5A810"/>
<dbReference type="Pfam" id="PF12833">
    <property type="entry name" value="HTH_18"/>
    <property type="match status" value="1"/>
</dbReference>
<evidence type="ECO:0000313" key="6">
    <source>
        <dbReference type="Proteomes" id="UP000184476"/>
    </source>
</evidence>
<dbReference type="GO" id="GO:0043565">
    <property type="term" value="F:sequence-specific DNA binding"/>
    <property type="evidence" value="ECO:0007669"/>
    <property type="project" value="InterPro"/>
</dbReference>
<evidence type="ECO:0000256" key="2">
    <source>
        <dbReference type="ARBA" id="ARBA00023125"/>
    </source>
</evidence>
<dbReference type="EMBL" id="FQVL01000012">
    <property type="protein sequence ID" value="SHF26297.1"/>
    <property type="molecule type" value="Genomic_DNA"/>
</dbReference>
<evidence type="ECO:0000313" key="5">
    <source>
        <dbReference type="EMBL" id="SHF26297.1"/>
    </source>
</evidence>
<dbReference type="InterPro" id="IPR018060">
    <property type="entry name" value="HTH_AraC"/>
</dbReference>
<proteinExistence type="predicted"/>
<evidence type="ECO:0000256" key="1">
    <source>
        <dbReference type="ARBA" id="ARBA00023015"/>
    </source>
</evidence>
<organism evidence="5 6">
    <name type="scientific">Seinonella peptonophila</name>
    <dbReference type="NCBI Taxonomy" id="112248"/>
    <lineage>
        <taxon>Bacteria</taxon>
        <taxon>Bacillati</taxon>
        <taxon>Bacillota</taxon>
        <taxon>Bacilli</taxon>
        <taxon>Bacillales</taxon>
        <taxon>Thermoactinomycetaceae</taxon>
        <taxon>Seinonella</taxon>
    </lineage>
</organism>
<dbReference type="PANTHER" id="PTHR43280:SF28">
    <property type="entry name" value="HTH-TYPE TRANSCRIPTIONAL ACTIVATOR RHAS"/>
    <property type="match status" value="1"/>
</dbReference>
<feature type="domain" description="HTH araC/xylS-type" evidence="4">
    <location>
        <begin position="9"/>
        <end position="107"/>
    </location>
</feature>
<dbReference type="STRING" id="112248.SAMN05444392_11267"/>
<keyword evidence="6" id="KW-1185">Reference proteome</keyword>
<gene>
    <name evidence="5" type="ORF">SAMN05444392_11267</name>
</gene>
<sequence>MSRYEKEVTEVITYIHHHLDEPLTLPLLARLAGYSPYHFTRIFKKQMGLSPLYYISSLRIERAKKLLLETDFTVRDIGLEIGQQSLGTFTTQFTKRVGVSPATFRKSSQLADGYFKSLQQLKQWDMQNLLSQPTNQVKGTLKATHPFKGLVLIGLFPKPIPEGLPLYGTLLSQLENFCFQNVQPGTYYLFATSVAWEMQIEDFLLPNHTLRYRPVEAIIVEDNQSIPHQEVILRPPQVDDPPILISIPLLMKNFLSGPYALM</sequence>
<dbReference type="RefSeq" id="WP_073156746.1">
    <property type="nucleotide sequence ID" value="NZ_FQVL01000012.1"/>
</dbReference>
<evidence type="ECO:0000256" key="3">
    <source>
        <dbReference type="ARBA" id="ARBA00023163"/>
    </source>
</evidence>
<dbReference type="Proteomes" id="UP000184476">
    <property type="component" value="Unassembled WGS sequence"/>
</dbReference>
<dbReference type="SUPFAM" id="SSF46689">
    <property type="entry name" value="Homeodomain-like"/>
    <property type="match status" value="2"/>
</dbReference>
<dbReference type="InterPro" id="IPR009057">
    <property type="entry name" value="Homeodomain-like_sf"/>
</dbReference>
<protein>
    <submittedName>
        <fullName evidence="5">Transcriptional regulator, AraC family</fullName>
    </submittedName>
</protein>
<name>A0A1M5A810_9BACL</name>
<keyword evidence="3" id="KW-0804">Transcription</keyword>
<dbReference type="PANTHER" id="PTHR43280">
    <property type="entry name" value="ARAC-FAMILY TRANSCRIPTIONAL REGULATOR"/>
    <property type="match status" value="1"/>
</dbReference>
<dbReference type="PROSITE" id="PS01124">
    <property type="entry name" value="HTH_ARAC_FAMILY_2"/>
    <property type="match status" value="1"/>
</dbReference>